<evidence type="ECO:0000313" key="6">
    <source>
        <dbReference type="Proteomes" id="UP000549394"/>
    </source>
</evidence>
<evidence type="ECO:0000313" key="5">
    <source>
        <dbReference type="EMBL" id="CAD5114060.1"/>
    </source>
</evidence>
<evidence type="ECO:0000256" key="3">
    <source>
        <dbReference type="ARBA" id="ARBA00022840"/>
    </source>
</evidence>
<sequence>MAEKMFNSDPINMTLKHPIIAIEGLDGTGKSTLAYNLSKTLNGVYFHAPPSNVVGIKNSLKPVFQHNSELRKAFYLMSNYIAAHRMQDICKENVVFLDRYWHSSLAFGISEKCLDEDKSLPPPEHEIYTWPEDLQKPTVVILLELSEEERLRRLKNRHEKPVTPSEKRLEKYSLLRDMIINSYKRVKFSPLVVIDAGESPEAVSRKAMEIIENYL</sequence>
<keyword evidence="3" id="KW-0067">ATP-binding</keyword>
<dbReference type="SUPFAM" id="SSF52540">
    <property type="entry name" value="P-loop containing nucleoside triphosphate hydrolases"/>
    <property type="match status" value="1"/>
</dbReference>
<dbReference type="Pfam" id="PF02223">
    <property type="entry name" value="Thymidylate_kin"/>
    <property type="match status" value="1"/>
</dbReference>
<evidence type="ECO:0000256" key="1">
    <source>
        <dbReference type="ARBA" id="ARBA00009776"/>
    </source>
</evidence>
<keyword evidence="6" id="KW-1185">Reference proteome</keyword>
<name>A0A7I8VCI1_9ANNE</name>
<keyword evidence="2" id="KW-0547">Nucleotide-binding</keyword>
<dbReference type="AlphaFoldDB" id="A0A7I8VCI1"/>
<dbReference type="Gene3D" id="3.40.50.300">
    <property type="entry name" value="P-loop containing nucleotide triphosphate hydrolases"/>
    <property type="match status" value="1"/>
</dbReference>
<dbReference type="GO" id="GO:0005739">
    <property type="term" value="C:mitochondrion"/>
    <property type="evidence" value="ECO:0007669"/>
    <property type="project" value="TreeGrafter"/>
</dbReference>
<gene>
    <name evidence="5" type="ORF">DGYR_LOCUS2951</name>
</gene>
<dbReference type="GO" id="GO:0005524">
    <property type="term" value="F:ATP binding"/>
    <property type="evidence" value="ECO:0007669"/>
    <property type="project" value="UniProtKB-KW"/>
</dbReference>
<dbReference type="GO" id="GO:0006227">
    <property type="term" value="P:dUDP biosynthetic process"/>
    <property type="evidence" value="ECO:0007669"/>
    <property type="project" value="TreeGrafter"/>
</dbReference>
<reference evidence="5 6" key="1">
    <citation type="submission" date="2020-08" db="EMBL/GenBank/DDBJ databases">
        <authorList>
            <person name="Hejnol A."/>
        </authorList>
    </citation>
    <scope>NUCLEOTIDE SEQUENCE [LARGE SCALE GENOMIC DNA]</scope>
</reference>
<dbReference type="OrthoDB" id="425602at2759"/>
<dbReference type="CDD" id="cd02019">
    <property type="entry name" value="NK"/>
    <property type="match status" value="1"/>
</dbReference>
<dbReference type="GO" id="GO:0004798">
    <property type="term" value="F:dTMP kinase activity"/>
    <property type="evidence" value="ECO:0007669"/>
    <property type="project" value="TreeGrafter"/>
</dbReference>
<feature type="domain" description="Thymidylate kinase-like" evidence="4">
    <location>
        <begin position="22"/>
        <end position="206"/>
    </location>
</feature>
<dbReference type="InterPro" id="IPR027417">
    <property type="entry name" value="P-loop_NTPase"/>
</dbReference>
<dbReference type="Proteomes" id="UP000549394">
    <property type="component" value="Unassembled WGS sequence"/>
</dbReference>
<comment type="caution">
    <text evidence="5">The sequence shown here is derived from an EMBL/GenBank/DDBJ whole genome shotgun (WGS) entry which is preliminary data.</text>
</comment>
<proteinExistence type="inferred from homology"/>
<dbReference type="GO" id="GO:0006233">
    <property type="term" value="P:dTDP biosynthetic process"/>
    <property type="evidence" value="ECO:0007669"/>
    <property type="project" value="TreeGrafter"/>
</dbReference>
<dbReference type="EMBL" id="CAJFCJ010000005">
    <property type="protein sequence ID" value="CAD5114060.1"/>
    <property type="molecule type" value="Genomic_DNA"/>
</dbReference>
<dbReference type="InterPro" id="IPR039430">
    <property type="entry name" value="Thymidylate_kin-like_dom"/>
</dbReference>
<dbReference type="GO" id="GO:0004550">
    <property type="term" value="F:nucleoside diphosphate kinase activity"/>
    <property type="evidence" value="ECO:0007669"/>
    <property type="project" value="TreeGrafter"/>
</dbReference>
<dbReference type="PANTHER" id="PTHR10344">
    <property type="entry name" value="THYMIDYLATE KINASE"/>
    <property type="match status" value="1"/>
</dbReference>
<protein>
    <submittedName>
        <fullName evidence="5">DgyrCDS3208</fullName>
    </submittedName>
</protein>
<evidence type="ECO:0000259" key="4">
    <source>
        <dbReference type="Pfam" id="PF02223"/>
    </source>
</evidence>
<evidence type="ECO:0000256" key="2">
    <source>
        <dbReference type="ARBA" id="ARBA00022741"/>
    </source>
</evidence>
<dbReference type="PANTHER" id="PTHR10344:SF4">
    <property type="entry name" value="UMP-CMP KINASE 2, MITOCHONDRIAL"/>
    <property type="match status" value="1"/>
</dbReference>
<organism evidence="5 6">
    <name type="scientific">Dimorphilus gyrociliatus</name>
    <dbReference type="NCBI Taxonomy" id="2664684"/>
    <lineage>
        <taxon>Eukaryota</taxon>
        <taxon>Metazoa</taxon>
        <taxon>Spiralia</taxon>
        <taxon>Lophotrochozoa</taxon>
        <taxon>Annelida</taxon>
        <taxon>Polychaeta</taxon>
        <taxon>Polychaeta incertae sedis</taxon>
        <taxon>Dinophilidae</taxon>
        <taxon>Dimorphilus</taxon>
    </lineage>
</organism>
<dbReference type="GO" id="GO:0006235">
    <property type="term" value="P:dTTP biosynthetic process"/>
    <property type="evidence" value="ECO:0007669"/>
    <property type="project" value="TreeGrafter"/>
</dbReference>
<comment type="similarity">
    <text evidence="1">Belongs to the thymidylate kinase family.</text>
</comment>
<accession>A0A7I8VCI1</accession>